<dbReference type="InterPro" id="IPR014756">
    <property type="entry name" value="Ig_E-set"/>
</dbReference>
<dbReference type="Pfam" id="PF00173">
    <property type="entry name" value="Cyt-b5"/>
    <property type="match status" value="1"/>
</dbReference>
<organism evidence="15 16">
    <name type="scientific">Coccomyxa viridis</name>
    <dbReference type="NCBI Taxonomy" id="1274662"/>
    <lineage>
        <taxon>Eukaryota</taxon>
        <taxon>Viridiplantae</taxon>
        <taxon>Chlorophyta</taxon>
        <taxon>core chlorophytes</taxon>
        <taxon>Trebouxiophyceae</taxon>
        <taxon>Trebouxiophyceae incertae sedis</taxon>
        <taxon>Coccomyxaceae</taxon>
        <taxon>Coccomyxa</taxon>
    </lineage>
</organism>
<dbReference type="EC" id="1.8.3.1" evidence="5"/>
<keyword evidence="10 12" id="KW-0408">Iron</keyword>
<dbReference type="InterPro" id="IPR005066">
    <property type="entry name" value="MoCF_OxRdtse_dimer"/>
</dbReference>
<dbReference type="InterPro" id="IPR036374">
    <property type="entry name" value="OxRdtase_Mopterin-bd_sf"/>
</dbReference>
<dbReference type="SUPFAM" id="SSF81296">
    <property type="entry name" value="E set domains"/>
    <property type="match status" value="1"/>
</dbReference>
<keyword evidence="11" id="KW-0496">Mitochondrion</keyword>
<comment type="similarity">
    <text evidence="12">Belongs to the cytochrome b5 family.</text>
</comment>
<keyword evidence="8 12" id="KW-0479">Metal-binding</keyword>
<proteinExistence type="inferred from homology"/>
<name>A0AAV1I1A6_9CHLO</name>
<dbReference type="GO" id="GO:0008482">
    <property type="term" value="F:sulfite oxidase activity"/>
    <property type="evidence" value="ECO:0007669"/>
    <property type="project" value="UniProtKB-EC"/>
</dbReference>
<dbReference type="Pfam" id="PF03404">
    <property type="entry name" value="Mo-co_dimer"/>
    <property type="match status" value="1"/>
</dbReference>
<keyword evidence="13" id="KW-0732">Signal</keyword>
<comment type="subcellular location">
    <subcellularLocation>
        <location evidence="3">Mitochondrion intermembrane space</location>
    </subcellularLocation>
</comment>
<dbReference type="InterPro" id="IPR008335">
    <property type="entry name" value="Mopterin_OxRdtase_euk"/>
</dbReference>
<evidence type="ECO:0000313" key="16">
    <source>
        <dbReference type="Proteomes" id="UP001314263"/>
    </source>
</evidence>
<dbReference type="PROSITE" id="PS00191">
    <property type="entry name" value="CYTOCHROME_B5_1"/>
    <property type="match status" value="1"/>
</dbReference>
<evidence type="ECO:0000256" key="1">
    <source>
        <dbReference type="ARBA" id="ARBA00001924"/>
    </source>
</evidence>
<evidence type="ECO:0000256" key="7">
    <source>
        <dbReference type="ARBA" id="ARBA00022617"/>
    </source>
</evidence>
<evidence type="ECO:0000256" key="3">
    <source>
        <dbReference type="ARBA" id="ARBA00004569"/>
    </source>
</evidence>
<dbReference type="InterPro" id="IPR000572">
    <property type="entry name" value="OxRdtase_Mopterin-bd_dom"/>
</dbReference>
<dbReference type="PRINTS" id="PR00363">
    <property type="entry name" value="CYTOCHROMEB5"/>
</dbReference>
<feature type="domain" description="Cytochrome b5 heme-binding" evidence="14">
    <location>
        <begin position="76"/>
        <end position="155"/>
    </location>
</feature>
<dbReference type="PRINTS" id="PR00407">
    <property type="entry name" value="EUMOPTERIN"/>
</dbReference>
<evidence type="ECO:0000256" key="10">
    <source>
        <dbReference type="ARBA" id="ARBA00023004"/>
    </source>
</evidence>
<evidence type="ECO:0000256" key="11">
    <source>
        <dbReference type="ARBA" id="ARBA00023128"/>
    </source>
</evidence>
<keyword evidence="7 12" id="KW-0349">Heme</keyword>
<dbReference type="InterPro" id="IPR001199">
    <property type="entry name" value="Cyt_B5-like_heme/steroid-bd"/>
</dbReference>
<dbReference type="GO" id="GO:0043546">
    <property type="term" value="F:molybdopterin cofactor binding"/>
    <property type="evidence" value="ECO:0007669"/>
    <property type="project" value="TreeGrafter"/>
</dbReference>
<keyword evidence="6" id="KW-0500">Molybdenum</keyword>
<dbReference type="InterPro" id="IPR018506">
    <property type="entry name" value="Cyt_B5_heme-BS"/>
</dbReference>
<dbReference type="FunFam" id="3.90.420.10:FF:000002">
    <property type="entry name" value="sulfite oxidase, mitochondrial"/>
    <property type="match status" value="1"/>
</dbReference>
<dbReference type="SUPFAM" id="SSF56524">
    <property type="entry name" value="Oxidoreductase molybdopterin-binding domain"/>
    <property type="match status" value="1"/>
</dbReference>
<comment type="cofactor">
    <cofactor evidence="2">
        <name>heme b</name>
        <dbReference type="ChEBI" id="CHEBI:60344"/>
    </cofactor>
</comment>
<dbReference type="GO" id="GO:0020037">
    <property type="term" value="F:heme binding"/>
    <property type="evidence" value="ECO:0007669"/>
    <property type="project" value="UniProtKB-UniRule"/>
</dbReference>
<dbReference type="Gene3D" id="2.60.40.650">
    <property type="match status" value="1"/>
</dbReference>
<evidence type="ECO:0000256" key="2">
    <source>
        <dbReference type="ARBA" id="ARBA00001970"/>
    </source>
</evidence>
<dbReference type="AlphaFoldDB" id="A0AAV1I1A6"/>
<dbReference type="SMART" id="SM01117">
    <property type="entry name" value="Cyt-b5"/>
    <property type="match status" value="1"/>
</dbReference>
<dbReference type="GO" id="GO:0030151">
    <property type="term" value="F:molybdenum ion binding"/>
    <property type="evidence" value="ECO:0007669"/>
    <property type="project" value="InterPro"/>
</dbReference>
<accession>A0AAV1I1A6</accession>
<comment type="cofactor">
    <cofactor evidence="1">
        <name>Mo-molybdopterin</name>
        <dbReference type="ChEBI" id="CHEBI:71302"/>
    </cofactor>
</comment>
<comment type="pathway">
    <text evidence="4">Energy metabolism; sulfur metabolism.</text>
</comment>
<dbReference type="Gene3D" id="3.10.120.10">
    <property type="entry name" value="Cytochrome b5-like heme/steroid binding domain"/>
    <property type="match status" value="1"/>
</dbReference>
<dbReference type="PANTHER" id="PTHR19372">
    <property type="entry name" value="SULFITE REDUCTASE"/>
    <property type="match status" value="1"/>
</dbReference>
<dbReference type="SUPFAM" id="SSF55856">
    <property type="entry name" value="Cytochrome b5-like heme/steroid binding domain"/>
    <property type="match status" value="1"/>
</dbReference>
<reference evidence="15 16" key="1">
    <citation type="submission" date="2023-10" db="EMBL/GenBank/DDBJ databases">
        <authorList>
            <person name="Maclean D."/>
            <person name="Macfadyen A."/>
        </authorList>
    </citation>
    <scope>NUCLEOTIDE SEQUENCE [LARGE SCALE GENOMIC DNA]</scope>
</reference>
<dbReference type="GO" id="GO:0005758">
    <property type="term" value="C:mitochondrial intermembrane space"/>
    <property type="evidence" value="ECO:0007669"/>
    <property type="project" value="UniProtKB-SubCell"/>
</dbReference>
<evidence type="ECO:0000256" key="12">
    <source>
        <dbReference type="RuleBase" id="RU362121"/>
    </source>
</evidence>
<dbReference type="FunFam" id="3.10.120.10:FF:000007">
    <property type="entry name" value="Sulfite oxidase, mitochondrial"/>
    <property type="match status" value="1"/>
</dbReference>
<dbReference type="Pfam" id="PF00174">
    <property type="entry name" value="Oxidored_molyb"/>
    <property type="match status" value="1"/>
</dbReference>
<dbReference type="Gene3D" id="3.90.420.10">
    <property type="entry name" value="Oxidoreductase, molybdopterin-binding domain"/>
    <property type="match status" value="1"/>
</dbReference>
<gene>
    <name evidence="15" type="ORF">CVIRNUC_003692</name>
</gene>
<dbReference type="GO" id="GO:0006790">
    <property type="term" value="P:sulfur compound metabolic process"/>
    <property type="evidence" value="ECO:0007669"/>
    <property type="project" value="TreeGrafter"/>
</dbReference>
<keyword evidence="16" id="KW-1185">Reference proteome</keyword>
<evidence type="ECO:0000256" key="4">
    <source>
        <dbReference type="ARBA" id="ARBA00004971"/>
    </source>
</evidence>
<evidence type="ECO:0000256" key="6">
    <source>
        <dbReference type="ARBA" id="ARBA00022505"/>
    </source>
</evidence>
<feature type="signal peptide" evidence="13">
    <location>
        <begin position="1"/>
        <end position="15"/>
    </location>
</feature>
<sequence length="494" mass="54235">MLLSFLRLGMGLCTAARQRGVACAAFACLSSRSGILKQEDESLMLIHKWKGAGSALTFAAGILALPLLAQCEQEESATYSQEDVAEHDSPEKEVWVSYEGGVYNVTDFLEMHPGGAQRLMMAAGGAIDPFWAMYAQHKTAEVRELLEGYRIGNLVGGAQQTYGDPYANEPKRHGALIVRSQQPFNAETPVEFLSQAKLTPNDLFYVRNHLPVPKVDSESWKVSVKGEGMRQVELSLEDLESKFKKHTVTCTLQCTGNRRDMFNGVKSVQGLEWSAGAIGTAEFAGARLSDVLAYAGLTEDSLGEVEHIQFEGLDSDISGTCYGASIPVMKALSRQDDVILAYEMNGQEIPPDHGYPVRVVAPGITGARSVKWLARIIAHREESGSHWQQKDYKSFSPNVDWDNVDWGSAPAVQETNVQSAICVPQQGQTVDASDEEIEVQGYAYSGGGQGIIRVDVTADDGETWITADLSPVHDRRNRQQFKAQPQMQSYRFCL</sequence>
<dbReference type="Proteomes" id="UP001314263">
    <property type="component" value="Unassembled WGS sequence"/>
</dbReference>
<comment type="caution">
    <text evidence="15">The sequence shown here is derived from an EMBL/GenBank/DDBJ whole genome shotgun (WGS) entry which is preliminary data.</text>
</comment>
<evidence type="ECO:0000256" key="5">
    <source>
        <dbReference type="ARBA" id="ARBA00012505"/>
    </source>
</evidence>
<evidence type="ECO:0000256" key="8">
    <source>
        <dbReference type="ARBA" id="ARBA00022723"/>
    </source>
</evidence>
<evidence type="ECO:0000256" key="13">
    <source>
        <dbReference type="SAM" id="SignalP"/>
    </source>
</evidence>
<dbReference type="InterPro" id="IPR036400">
    <property type="entry name" value="Cyt_B5-like_heme/steroid_sf"/>
</dbReference>
<evidence type="ECO:0000259" key="14">
    <source>
        <dbReference type="PROSITE" id="PS50255"/>
    </source>
</evidence>
<dbReference type="EMBL" id="CAUYUE010000004">
    <property type="protein sequence ID" value="CAK0769681.1"/>
    <property type="molecule type" value="Genomic_DNA"/>
</dbReference>
<evidence type="ECO:0000256" key="9">
    <source>
        <dbReference type="ARBA" id="ARBA00023002"/>
    </source>
</evidence>
<evidence type="ECO:0000313" key="15">
    <source>
        <dbReference type="EMBL" id="CAK0769681.1"/>
    </source>
</evidence>
<protein>
    <recommendedName>
        <fullName evidence="5">sulfite oxidase</fullName>
        <ecNumber evidence="5">1.8.3.1</ecNumber>
    </recommendedName>
</protein>
<keyword evidence="9" id="KW-0560">Oxidoreductase</keyword>
<dbReference type="PROSITE" id="PS50255">
    <property type="entry name" value="CYTOCHROME_B5_2"/>
    <property type="match status" value="1"/>
</dbReference>
<dbReference type="PANTHER" id="PTHR19372:SF7">
    <property type="entry name" value="SULFITE OXIDASE, MITOCHONDRIAL"/>
    <property type="match status" value="1"/>
</dbReference>
<feature type="chain" id="PRO_5043953943" description="sulfite oxidase" evidence="13">
    <location>
        <begin position="16"/>
        <end position="494"/>
    </location>
</feature>